<name>A0A0L6W4N8_9FIRM</name>
<dbReference type="Pfam" id="PF00515">
    <property type="entry name" value="TPR_1"/>
    <property type="match status" value="1"/>
</dbReference>
<evidence type="ECO:0000256" key="4">
    <source>
        <dbReference type="SAM" id="Phobius"/>
    </source>
</evidence>
<feature type="repeat" description="TPR" evidence="3">
    <location>
        <begin position="111"/>
        <end position="144"/>
    </location>
</feature>
<dbReference type="Proteomes" id="UP000037175">
    <property type="component" value="Unassembled WGS sequence"/>
</dbReference>
<organism evidence="5 6">
    <name type="scientific">Thermincola ferriacetica</name>
    <dbReference type="NCBI Taxonomy" id="281456"/>
    <lineage>
        <taxon>Bacteria</taxon>
        <taxon>Bacillati</taxon>
        <taxon>Bacillota</taxon>
        <taxon>Clostridia</taxon>
        <taxon>Eubacteriales</taxon>
        <taxon>Thermincolaceae</taxon>
        <taxon>Thermincola</taxon>
    </lineage>
</organism>
<sequence length="224" mass="25629">MSVTNSELSLHKIERKEKQDGFTLLQAVTLVLLTFVVSVVGWYAAGKYFFWSDLDMQRVQQQLEYLQKKVQAEPKNLENRVALGYTYYLKGENEKAVKELNQVLEIDKNYYNAHYNLGLVYLDEGKLDDALDEFQKCVEISPRDHKGYLNKGITYRKMGMYKEALESLEKANKLAPGSANIIYEIGMVAEAKGDKKTAAGIYKEALSYDPLYKEAAEALKRVQK</sequence>
<evidence type="ECO:0000256" key="1">
    <source>
        <dbReference type="ARBA" id="ARBA00022737"/>
    </source>
</evidence>
<evidence type="ECO:0000256" key="2">
    <source>
        <dbReference type="ARBA" id="ARBA00022803"/>
    </source>
</evidence>
<feature type="repeat" description="TPR" evidence="3">
    <location>
        <begin position="145"/>
        <end position="178"/>
    </location>
</feature>
<gene>
    <name evidence="5" type="ORF">Tfer_0724</name>
</gene>
<keyword evidence="4" id="KW-0812">Transmembrane</keyword>
<evidence type="ECO:0000313" key="5">
    <source>
        <dbReference type="EMBL" id="KNZ70542.1"/>
    </source>
</evidence>
<dbReference type="PROSITE" id="PS50293">
    <property type="entry name" value="TPR_REGION"/>
    <property type="match status" value="1"/>
</dbReference>
<dbReference type="InterPro" id="IPR011990">
    <property type="entry name" value="TPR-like_helical_dom_sf"/>
</dbReference>
<keyword evidence="1" id="KW-0677">Repeat</keyword>
<dbReference type="PROSITE" id="PS50005">
    <property type="entry name" value="TPR"/>
    <property type="match status" value="4"/>
</dbReference>
<dbReference type="Gene3D" id="1.25.40.10">
    <property type="entry name" value="Tetratricopeptide repeat domain"/>
    <property type="match status" value="1"/>
</dbReference>
<dbReference type="SMART" id="SM00028">
    <property type="entry name" value="TPR"/>
    <property type="match status" value="4"/>
</dbReference>
<reference evidence="6" key="1">
    <citation type="submission" date="2015-07" db="EMBL/GenBank/DDBJ databases">
        <title>Complete Genome of Thermincola ferriacetica strain Z-0001T.</title>
        <authorList>
            <person name="Lusk B."/>
            <person name="Badalamenti J.P."/>
            <person name="Parameswaran P."/>
            <person name="Bond D.R."/>
            <person name="Torres C.I."/>
        </authorList>
    </citation>
    <scope>NUCLEOTIDE SEQUENCE [LARGE SCALE GENOMIC DNA]</scope>
    <source>
        <strain evidence="6">Z-0001</strain>
    </source>
</reference>
<feature type="transmembrane region" description="Helical" evidence="4">
    <location>
        <begin position="21"/>
        <end position="45"/>
    </location>
</feature>
<accession>A0A0L6W4N8</accession>
<dbReference type="Pfam" id="PF13181">
    <property type="entry name" value="TPR_8"/>
    <property type="match status" value="1"/>
</dbReference>
<keyword evidence="2 3" id="KW-0802">TPR repeat</keyword>
<feature type="repeat" description="TPR" evidence="3">
    <location>
        <begin position="77"/>
        <end position="110"/>
    </location>
</feature>
<dbReference type="EMBL" id="LGTE01000003">
    <property type="protein sequence ID" value="KNZ70542.1"/>
    <property type="molecule type" value="Genomic_DNA"/>
</dbReference>
<dbReference type="RefSeq" id="WP_052216908.1">
    <property type="nucleotide sequence ID" value="NZ_LGTE01000003.1"/>
</dbReference>
<keyword evidence="6" id="KW-1185">Reference proteome</keyword>
<evidence type="ECO:0000256" key="3">
    <source>
        <dbReference type="PROSITE-ProRule" id="PRU00339"/>
    </source>
</evidence>
<dbReference type="InterPro" id="IPR019734">
    <property type="entry name" value="TPR_rpt"/>
</dbReference>
<proteinExistence type="predicted"/>
<evidence type="ECO:0000313" key="6">
    <source>
        <dbReference type="Proteomes" id="UP000037175"/>
    </source>
</evidence>
<dbReference type="PANTHER" id="PTHR44943:SF8">
    <property type="entry name" value="TPR REPEAT-CONTAINING PROTEIN MJ0263"/>
    <property type="match status" value="1"/>
</dbReference>
<protein>
    <submittedName>
        <fullName evidence="5">Uncharacterized protein</fullName>
    </submittedName>
</protein>
<keyword evidence="4" id="KW-1133">Transmembrane helix</keyword>
<dbReference type="AlphaFoldDB" id="A0A0L6W4N8"/>
<dbReference type="InterPro" id="IPR051685">
    <property type="entry name" value="Ycf3/AcsC/BcsC/TPR_MFPF"/>
</dbReference>
<comment type="caution">
    <text evidence="5">The sequence shown here is derived from an EMBL/GenBank/DDBJ whole genome shotgun (WGS) entry which is preliminary data.</text>
</comment>
<feature type="repeat" description="TPR" evidence="3">
    <location>
        <begin position="179"/>
        <end position="212"/>
    </location>
</feature>
<keyword evidence="4" id="KW-0472">Membrane</keyword>
<dbReference type="SUPFAM" id="SSF48452">
    <property type="entry name" value="TPR-like"/>
    <property type="match status" value="1"/>
</dbReference>
<dbReference type="Pfam" id="PF13414">
    <property type="entry name" value="TPR_11"/>
    <property type="match status" value="1"/>
</dbReference>
<dbReference type="PANTHER" id="PTHR44943">
    <property type="entry name" value="CELLULOSE SYNTHASE OPERON PROTEIN C"/>
    <property type="match status" value="1"/>
</dbReference>